<evidence type="ECO:0000256" key="9">
    <source>
        <dbReference type="PROSITE-ProRule" id="PRU01213"/>
    </source>
</evidence>
<sequence>MSAAASIHARIRVAHPGFTLDVDLALPGRGVTALFGHSGSGKTTCLRAFAGLEPAASGFLSVNGETWLDSGRRHRVPVHRRALGYVFQEASLFPHLSVYQNLEYGRRRRPPAPAAPSADIADLTGLLGIGHLLDRRPQTLSGGERQRVAIARALLASPRLLLMDEPLAALDHARKAEILPYLERLRDALDIPVIYVSHSPDEVIRLADHLVLLSGGRVAASGPLASTLARLDLPPGFFDDASVVIDGTVVAHDPDYHFSTVAFPGGELRITRPSPDVPGRALRIRIKAGDVSLALQPPDGTTIANSLPARIVEQIPAADPGHVLLSLDLGAGTRLSARITRHSRDRLGLAPGRQVWAQVKAVAVLV</sequence>
<dbReference type="GO" id="GO:0016887">
    <property type="term" value="F:ATP hydrolysis activity"/>
    <property type="evidence" value="ECO:0007669"/>
    <property type="project" value="InterPro"/>
</dbReference>
<gene>
    <name evidence="12" type="ORF">AW736_03580</name>
</gene>
<comment type="caution">
    <text evidence="12">The sequence shown here is derived from an EMBL/GenBank/DDBJ whole genome shotgun (WGS) entry which is preliminary data.</text>
</comment>
<accession>A0A178INC5</accession>
<dbReference type="InterPro" id="IPR011868">
    <property type="entry name" value="ModC_ABC_ATP-bd"/>
</dbReference>
<evidence type="ECO:0000259" key="11">
    <source>
        <dbReference type="PROSITE" id="PS51866"/>
    </source>
</evidence>
<evidence type="ECO:0000256" key="6">
    <source>
        <dbReference type="ARBA" id="ARBA00022840"/>
    </source>
</evidence>
<proteinExistence type="predicted"/>
<feature type="domain" description="Mop" evidence="11">
    <location>
        <begin position="300"/>
        <end position="366"/>
    </location>
</feature>
<evidence type="ECO:0000259" key="10">
    <source>
        <dbReference type="PROSITE" id="PS50893"/>
    </source>
</evidence>
<evidence type="ECO:0000256" key="3">
    <source>
        <dbReference type="ARBA" id="ARBA00022505"/>
    </source>
</evidence>
<dbReference type="PANTHER" id="PTHR43514">
    <property type="entry name" value="ABC TRANSPORTER I FAMILY MEMBER 10"/>
    <property type="match status" value="1"/>
</dbReference>
<dbReference type="PROSITE" id="PS50893">
    <property type="entry name" value="ABC_TRANSPORTER_2"/>
    <property type="match status" value="1"/>
</dbReference>
<dbReference type="InterPro" id="IPR004606">
    <property type="entry name" value="Mop_domain"/>
</dbReference>
<dbReference type="InterPro" id="IPR003439">
    <property type="entry name" value="ABC_transporter-like_ATP-bd"/>
</dbReference>
<dbReference type="PROSITE" id="PS00211">
    <property type="entry name" value="ABC_TRANSPORTER_1"/>
    <property type="match status" value="1"/>
</dbReference>
<evidence type="ECO:0000256" key="8">
    <source>
        <dbReference type="ARBA" id="ARBA00023136"/>
    </source>
</evidence>
<dbReference type="InterPro" id="IPR050334">
    <property type="entry name" value="Molybdenum_import_ModC"/>
</dbReference>
<dbReference type="NCBIfam" id="TIGR02142">
    <property type="entry name" value="modC_ABC"/>
    <property type="match status" value="1"/>
</dbReference>
<dbReference type="EMBL" id="LRRQ01000029">
    <property type="protein sequence ID" value="OAM91380.1"/>
    <property type="molecule type" value="Genomic_DNA"/>
</dbReference>
<dbReference type="InterPro" id="IPR003593">
    <property type="entry name" value="AAA+_ATPase"/>
</dbReference>
<dbReference type="GO" id="GO:0016020">
    <property type="term" value="C:membrane"/>
    <property type="evidence" value="ECO:0007669"/>
    <property type="project" value="InterPro"/>
</dbReference>
<evidence type="ECO:0000256" key="1">
    <source>
        <dbReference type="ARBA" id="ARBA00022448"/>
    </source>
</evidence>
<evidence type="ECO:0000256" key="5">
    <source>
        <dbReference type="ARBA" id="ARBA00022741"/>
    </source>
</evidence>
<dbReference type="PROSITE" id="PS51866">
    <property type="entry name" value="MOP"/>
    <property type="match status" value="1"/>
</dbReference>
<dbReference type="Proteomes" id="UP000078486">
    <property type="component" value="Unassembled WGS sequence"/>
</dbReference>
<keyword evidence="6 12" id="KW-0067">ATP-binding</keyword>
<dbReference type="Pfam" id="PF03459">
    <property type="entry name" value="TOBE"/>
    <property type="match status" value="1"/>
</dbReference>
<dbReference type="Gene3D" id="2.40.50.100">
    <property type="match status" value="1"/>
</dbReference>
<name>A0A178INC5_9BACT</name>
<organism evidence="12 13">
    <name type="scientific">Termitidicoccus mucosus</name>
    <dbReference type="NCBI Taxonomy" id="1184151"/>
    <lineage>
        <taxon>Bacteria</taxon>
        <taxon>Pseudomonadati</taxon>
        <taxon>Verrucomicrobiota</taxon>
        <taxon>Opitutia</taxon>
        <taxon>Opitutales</taxon>
        <taxon>Opitutaceae</taxon>
        <taxon>Termitidicoccus</taxon>
    </lineage>
</organism>
<protein>
    <submittedName>
        <fullName evidence="12">Molybdenum ABC transporter ATP-binding protein</fullName>
    </submittedName>
</protein>
<dbReference type="Gene3D" id="3.40.50.300">
    <property type="entry name" value="P-loop containing nucleotide triphosphate hydrolases"/>
    <property type="match status" value="1"/>
</dbReference>
<reference evidence="12 13" key="1">
    <citation type="submission" date="2016-01" db="EMBL/GenBank/DDBJ databases">
        <title>High potential of lignocellulose degradation of a new Verrucomicrobia species.</title>
        <authorList>
            <person name="Wang Y."/>
            <person name="Shi Y."/>
            <person name="Qiu Z."/>
            <person name="Liu S."/>
            <person name="Yang H."/>
        </authorList>
    </citation>
    <scope>NUCLEOTIDE SEQUENCE [LARGE SCALE GENOMIC DNA]</scope>
    <source>
        <strain evidence="12 13">TSB47</strain>
    </source>
</reference>
<dbReference type="RefSeq" id="WP_068768885.1">
    <property type="nucleotide sequence ID" value="NZ_CP109796.1"/>
</dbReference>
<keyword evidence="1" id="KW-0813">Transport</keyword>
<dbReference type="PANTHER" id="PTHR43514:SF10">
    <property type="entry name" value="MOLYBDENUM IMPORT ATP-BINDING PROTEIN MODC 2"/>
    <property type="match status" value="1"/>
</dbReference>
<dbReference type="GO" id="GO:0140359">
    <property type="term" value="F:ABC-type transporter activity"/>
    <property type="evidence" value="ECO:0007669"/>
    <property type="project" value="InterPro"/>
</dbReference>
<dbReference type="OrthoDB" id="9785080at2"/>
<evidence type="ECO:0000256" key="2">
    <source>
        <dbReference type="ARBA" id="ARBA00022475"/>
    </source>
</evidence>
<evidence type="ECO:0000313" key="12">
    <source>
        <dbReference type="EMBL" id="OAM91380.1"/>
    </source>
</evidence>
<evidence type="ECO:0000256" key="7">
    <source>
        <dbReference type="ARBA" id="ARBA00022967"/>
    </source>
</evidence>
<keyword evidence="13" id="KW-1185">Reference proteome</keyword>
<keyword evidence="2" id="KW-1003">Cell membrane</keyword>
<dbReference type="STRING" id="1184151.AW736_03580"/>
<dbReference type="InterPro" id="IPR017871">
    <property type="entry name" value="ABC_transporter-like_CS"/>
</dbReference>
<keyword evidence="3 9" id="KW-0500">Molybdenum</keyword>
<dbReference type="SUPFAM" id="SSF50331">
    <property type="entry name" value="MOP-like"/>
    <property type="match status" value="1"/>
</dbReference>
<evidence type="ECO:0000256" key="4">
    <source>
        <dbReference type="ARBA" id="ARBA00022519"/>
    </source>
</evidence>
<dbReference type="GO" id="GO:0015098">
    <property type="term" value="F:molybdate ion transmembrane transporter activity"/>
    <property type="evidence" value="ECO:0007669"/>
    <property type="project" value="InterPro"/>
</dbReference>
<evidence type="ECO:0000313" key="13">
    <source>
        <dbReference type="Proteomes" id="UP000078486"/>
    </source>
</evidence>
<keyword evidence="8" id="KW-0472">Membrane</keyword>
<keyword evidence="7" id="KW-1278">Translocase</keyword>
<keyword evidence="5" id="KW-0547">Nucleotide-binding</keyword>
<dbReference type="AlphaFoldDB" id="A0A178INC5"/>
<dbReference type="InterPro" id="IPR027417">
    <property type="entry name" value="P-loop_NTPase"/>
</dbReference>
<feature type="domain" description="ABC transporter" evidence="10">
    <location>
        <begin position="2"/>
        <end position="240"/>
    </location>
</feature>
<dbReference type="SMART" id="SM00382">
    <property type="entry name" value="AAA"/>
    <property type="match status" value="1"/>
</dbReference>
<dbReference type="InterPro" id="IPR008995">
    <property type="entry name" value="Mo/tungstate-bd_C_term_dom"/>
</dbReference>
<keyword evidence="4" id="KW-0997">Cell inner membrane</keyword>
<dbReference type="GO" id="GO:0005524">
    <property type="term" value="F:ATP binding"/>
    <property type="evidence" value="ECO:0007669"/>
    <property type="project" value="UniProtKB-KW"/>
</dbReference>
<dbReference type="InterPro" id="IPR005116">
    <property type="entry name" value="Transp-assoc_OB_typ1"/>
</dbReference>
<dbReference type="SUPFAM" id="SSF52540">
    <property type="entry name" value="P-loop containing nucleoside triphosphate hydrolases"/>
    <property type="match status" value="1"/>
</dbReference>
<dbReference type="Pfam" id="PF00005">
    <property type="entry name" value="ABC_tran"/>
    <property type="match status" value="1"/>
</dbReference>